<accession>A0A9D4N5K6</accession>
<dbReference type="Gene3D" id="3.30.70.380">
    <property type="entry name" value="Ferrodoxin-fold anticodon-binding domain"/>
    <property type="match status" value="1"/>
</dbReference>
<dbReference type="OrthoDB" id="273345at2759"/>
<dbReference type="SUPFAM" id="SSF53335">
    <property type="entry name" value="S-adenosyl-L-methionine-dependent methyltransferases"/>
    <property type="match status" value="1"/>
</dbReference>
<proteinExistence type="predicted"/>
<dbReference type="InterPro" id="IPR029063">
    <property type="entry name" value="SAM-dependent_MTases_sf"/>
</dbReference>
<sequence length="652" mass="73970">MEELLGKKVLLVGEGDFSFAVSLWNRMLAQNLAGNCEMMATSLETEQSILKHHHAEVNMSWLTENGLHVKLNTDATQLHTDSAFQDACFDTIVFNFPHIGGKSNHKKNRKLLNDFFTSSSKLLAPEGKVLVTLCKGQGGTPADRPMRAWHDSWQVVSMAANASLVLKSIRPFSIEDYNTYSSTGFRSLDKGFHTDRALTHVFVRVNAVVVPTHIQDAVIDMHQQKFACPPYVVDKLKFIREINNNADHPVHRLHHHLTSLLHTAASSHGYTVVDQKLNTCPISQSFPQEDGTRIQKNSLFSSMLPPAEQFSLKEQYILPCLKTEECIDCPMLKLCDDPEHIEVFKGIMNVALISSPLELIQNVQTSNSTREGVFCAYGPLFTRCIITKELPVMYHTCIMFCIEDATIADSLNSDGNIVAKFTQMIKSRFEIVLCPVPEKQPSSLQGNVFVKIFDLVRTNTEEDEQTDNFLGCIYQRNICGRQRHVVVTLNLSKLSCDIFGIYDERHLWSVEPRTMKQFSKETTRETAENCSIIFNEKDGTLELNSTLEFPVSKFQTVSLYPMTYVHDMSFWEKDSTAFDELVFSDCIRDVAGDNVVSVMFLDGYKDSKSGRQSRCYRLVFQSADKAMPYDASWRLQSILRLYVQHKMGITLR</sequence>
<evidence type="ECO:0000259" key="1">
    <source>
        <dbReference type="PROSITE" id="PS51447"/>
    </source>
</evidence>
<evidence type="ECO:0000313" key="2">
    <source>
        <dbReference type="EMBL" id="KAH3888278.1"/>
    </source>
</evidence>
<dbReference type="Gene3D" id="3.40.50.150">
    <property type="entry name" value="Vaccinia Virus protein VP39"/>
    <property type="match status" value="1"/>
</dbReference>
<dbReference type="SMART" id="SM00896">
    <property type="entry name" value="FDX-ACB"/>
    <property type="match status" value="1"/>
</dbReference>
<dbReference type="GO" id="GO:0005737">
    <property type="term" value="C:cytoplasm"/>
    <property type="evidence" value="ECO:0007669"/>
    <property type="project" value="TreeGrafter"/>
</dbReference>
<dbReference type="InterPro" id="IPR005121">
    <property type="entry name" value="Fdx_antiC-bd"/>
</dbReference>
<protein>
    <recommendedName>
        <fullName evidence="1">FDX-ACB domain-containing protein</fullName>
    </recommendedName>
</protein>
<keyword evidence="3" id="KW-1185">Reference proteome</keyword>
<evidence type="ECO:0000313" key="3">
    <source>
        <dbReference type="Proteomes" id="UP000828390"/>
    </source>
</evidence>
<dbReference type="SUPFAM" id="SSF54991">
    <property type="entry name" value="Anticodon-binding domain of PheRS"/>
    <property type="match status" value="1"/>
</dbReference>
<dbReference type="GO" id="GO:0070475">
    <property type="term" value="P:rRNA base methylation"/>
    <property type="evidence" value="ECO:0007669"/>
    <property type="project" value="InterPro"/>
</dbReference>
<gene>
    <name evidence="2" type="ORF">DPMN_012310</name>
</gene>
<dbReference type="AlphaFoldDB" id="A0A9D4N5K6"/>
<dbReference type="InterPro" id="IPR036690">
    <property type="entry name" value="Fdx_antiC-bd_sf"/>
</dbReference>
<dbReference type="InterPro" id="IPR019446">
    <property type="entry name" value="BMT5-like"/>
</dbReference>
<comment type="caution">
    <text evidence="2">The sequence shown here is derived from an EMBL/GenBank/DDBJ whole genome shotgun (WGS) entry which is preliminary data.</text>
</comment>
<dbReference type="GO" id="GO:0070042">
    <property type="term" value="F:rRNA (uridine-N3-)-methyltransferase activity"/>
    <property type="evidence" value="ECO:0007669"/>
    <property type="project" value="InterPro"/>
</dbReference>
<dbReference type="PROSITE" id="PS51447">
    <property type="entry name" value="FDX_ACB"/>
    <property type="match status" value="1"/>
</dbReference>
<dbReference type="EMBL" id="JAIWYP010000001">
    <property type="protein sequence ID" value="KAH3888278.1"/>
    <property type="molecule type" value="Genomic_DNA"/>
</dbReference>
<dbReference type="PANTHER" id="PTHR11538:SF26">
    <property type="entry name" value="FERREDOXIN-FOLD ANTICODON-BINDING DOMAIN-CONTAINING PROTEIN 1"/>
    <property type="match status" value="1"/>
</dbReference>
<reference evidence="2" key="2">
    <citation type="submission" date="2020-11" db="EMBL/GenBank/DDBJ databases">
        <authorList>
            <person name="McCartney M.A."/>
            <person name="Auch B."/>
            <person name="Kono T."/>
            <person name="Mallez S."/>
            <person name="Becker A."/>
            <person name="Gohl D.M."/>
            <person name="Silverstein K.A.T."/>
            <person name="Koren S."/>
            <person name="Bechman K.B."/>
            <person name="Herman A."/>
            <person name="Abrahante J.E."/>
            <person name="Garbe J."/>
        </authorList>
    </citation>
    <scope>NUCLEOTIDE SEQUENCE</scope>
    <source>
        <strain evidence="2">Duluth1</strain>
        <tissue evidence="2">Whole animal</tissue>
    </source>
</reference>
<dbReference type="Pfam" id="PF03147">
    <property type="entry name" value="FDX-ACB"/>
    <property type="match status" value="1"/>
</dbReference>
<dbReference type="Pfam" id="PF10354">
    <property type="entry name" value="BMT5-like"/>
    <property type="match status" value="1"/>
</dbReference>
<dbReference type="PANTHER" id="PTHR11538">
    <property type="entry name" value="PHENYLALANYL-TRNA SYNTHETASE"/>
    <property type="match status" value="1"/>
</dbReference>
<name>A0A9D4N5K6_DREPO</name>
<organism evidence="2 3">
    <name type="scientific">Dreissena polymorpha</name>
    <name type="common">Zebra mussel</name>
    <name type="synonym">Mytilus polymorpha</name>
    <dbReference type="NCBI Taxonomy" id="45954"/>
    <lineage>
        <taxon>Eukaryota</taxon>
        <taxon>Metazoa</taxon>
        <taxon>Spiralia</taxon>
        <taxon>Lophotrochozoa</taxon>
        <taxon>Mollusca</taxon>
        <taxon>Bivalvia</taxon>
        <taxon>Autobranchia</taxon>
        <taxon>Heteroconchia</taxon>
        <taxon>Euheterodonta</taxon>
        <taxon>Imparidentia</taxon>
        <taxon>Neoheterodontei</taxon>
        <taxon>Myida</taxon>
        <taxon>Dreissenoidea</taxon>
        <taxon>Dreissenidae</taxon>
        <taxon>Dreissena</taxon>
    </lineage>
</organism>
<dbReference type="Proteomes" id="UP000828390">
    <property type="component" value="Unassembled WGS sequence"/>
</dbReference>
<feature type="domain" description="FDX-ACB" evidence="1">
    <location>
        <begin position="559"/>
        <end position="652"/>
    </location>
</feature>
<reference evidence="2" key="1">
    <citation type="journal article" date="2019" name="bioRxiv">
        <title>The Genome of the Zebra Mussel, Dreissena polymorpha: A Resource for Invasive Species Research.</title>
        <authorList>
            <person name="McCartney M.A."/>
            <person name="Auch B."/>
            <person name="Kono T."/>
            <person name="Mallez S."/>
            <person name="Zhang Y."/>
            <person name="Obille A."/>
            <person name="Becker A."/>
            <person name="Abrahante J.E."/>
            <person name="Garbe J."/>
            <person name="Badalamenti J.P."/>
            <person name="Herman A."/>
            <person name="Mangelson H."/>
            <person name="Liachko I."/>
            <person name="Sullivan S."/>
            <person name="Sone E.D."/>
            <person name="Koren S."/>
            <person name="Silverstein K.A.T."/>
            <person name="Beckman K.B."/>
            <person name="Gohl D.M."/>
        </authorList>
    </citation>
    <scope>NUCLEOTIDE SEQUENCE</scope>
    <source>
        <strain evidence="2">Duluth1</strain>
        <tissue evidence="2">Whole animal</tissue>
    </source>
</reference>